<dbReference type="OrthoDB" id="7680836at2759"/>
<dbReference type="GO" id="GO:0001228">
    <property type="term" value="F:DNA-binding transcription activator activity, RNA polymerase II-specific"/>
    <property type="evidence" value="ECO:0007669"/>
    <property type="project" value="TreeGrafter"/>
</dbReference>
<dbReference type="InterPro" id="IPR040167">
    <property type="entry name" value="TF_CP2-like"/>
</dbReference>
<dbReference type="GO" id="GO:0000978">
    <property type="term" value="F:RNA polymerase II cis-regulatory region sequence-specific DNA binding"/>
    <property type="evidence" value="ECO:0007669"/>
    <property type="project" value="TreeGrafter"/>
</dbReference>
<evidence type="ECO:0000313" key="2">
    <source>
        <dbReference type="EMBL" id="CAD7272744.1"/>
    </source>
</evidence>
<dbReference type="Proteomes" id="UP000678499">
    <property type="component" value="Unassembled WGS sequence"/>
</dbReference>
<evidence type="ECO:0000259" key="1">
    <source>
        <dbReference type="Pfam" id="PF25416"/>
    </source>
</evidence>
<sequence length="147" mass="16610">MGPRDRNMADEELFIQSPDRGYNEGAPISAGCWPPRIPLRQGTAAAMAAAVTRGVWDASHVRALGIQDKYRVSMSSIKHVYRRNLKGITVRVDDDMLRYYCNEDVFSITVERLDEEYFQITMTPEDDFVDRHPCATRAHQESASGGN</sequence>
<dbReference type="PANTHER" id="PTHR11037:SF20">
    <property type="entry name" value="PROTEIN GRAINYHEAD"/>
    <property type="match status" value="1"/>
</dbReference>
<reference evidence="2" key="1">
    <citation type="submission" date="2020-11" db="EMBL/GenBank/DDBJ databases">
        <authorList>
            <person name="Tran Van P."/>
        </authorList>
    </citation>
    <scope>NUCLEOTIDE SEQUENCE</scope>
</reference>
<protein>
    <recommendedName>
        <fullName evidence="1">GRHL1/CP2 C-terminal domain-containing protein</fullName>
    </recommendedName>
</protein>
<dbReference type="AlphaFoldDB" id="A0A7R9BCS0"/>
<evidence type="ECO:0000313" key="3">
    <source>
        <dbReference type="Proteomes" id="UP000678499"/>
    </source>
</evidence>
<gene>
    <name evidence="2" type="ORF">NMOB1V02_LOCUS666</name>
</gene>
<proteinExistence type="predicted"/>
<dbReference type="InterPro" id="IPR057520">
    <property type="entry name" value="GRHL1/CP2_C"/>
</dbReference>
<keyword evidence="3" id="KW-1185">Reference proteome</keyword>
<dbReference type="PANTHER" id="PTHR11037">
    <property type="entry name" value="TRANSCRIPTION FACTOR CP2"/>
    <property type="match status" value="1"/>
</dbReference>
<name>A0A7R9BCS0_9CRUS</name>
<organism evidence="2">
    <name type="scientific">Notodromas monacha</name>
    <dbReference type="NCBI Taxonomy" id="399045"/>
    <lineage>
        <taxon>Eukaryota</taxon>
        <taxon>Metazoa</taxon>
        <taxon>Ecdysozoa</taxon>
        <taxon>Arthropoda</taxon>
        <taxon>Crustacea</taxon>
        <taxon>Oligostraca</taxon>
        <taxon>Ostracoda</taxon>
        <taxon>Podocopa</taxon>
        <taxon>Podocopida</taxon>
        <taxon>Cypridocopina</taxon>
        <taxon>Cypridoidea</taxon>
        <taxon>Cyprididae</taxon>
        <taxon>Notodromas</taxon>
    </lineage>
</organism>
<dbReference type="EMBL" id="OA882097">
    <property type="protein sequence ID" value="CAD7272744.1"/>
    <property type="molecule type" value="Genomic_DNA"/>
</dbReference>
<dbReference type="EMBL" id="CAJPEX010000060">
    <property type="protein sequence ID" value="CAG0912896.1"/>
    <property type="molecule type" value="Genomic_DNA"/>
</dbReference>
<accession>A0A7R9BCS0</accession>
<feature type="domain" description="GRHL1/CP2 C-terminal" evidence="1">
    <location>
        <begin position="66"/>
        <end position="122"/>
    </location>
</feature>
<dbReference type="Pfam" id="PF25416">
    <property type="entry name" value="GRHL1_C"/>
    <property type="match status" value="1"/>
</dbReference>
<dbReference type="GO" id="GO:0005634">
    <property type="term" value="C:nucleus"/>
    <property type="evidence" value="ECO:0007669"/>
    <property type="project" value="TreeGrafter"/>
</dbReference>